<dbReference type="PANTHER" id="PTHR44006:SF1">
    <property type="entry name" value="U5 SMALL NUCLEAR RIBONUCLEOPROTEIN 40 KDA PROTEIN"/>
    <property type="match status" value="1"/>
</dbReference>
<sequence length="261" mass="28034">MSSSSSAALVAVPHNQQNQIAVAAAHPSTPRYLLPAQPHLWTVNNECKNWAVLQGHRSPPKLEWTQIRLALSLLQLIIRSPYTIAASGLRVRQFKAHSGIVSQVATTSRSSGTLVLSGGDDGNVLVWDTRQKQPVDRLSTNLPVCALAADLSSGELLFTGSVDNGITAWDIRTKKYCGGLKLSPDRTSLLSVSMDATARFGRQPFSAVAGRMLSVLPGLVSDQTQAILYKLPGHRGPVIASCALDGSVYLGEIQLIFIFHS</sequence>
<dbReference type="STRING" id="765915.A0A1Y2HLB7"/>
<dbReference type="InterPro" id="IPR001680">
    <property type="entry name" value="WD40_rpt"/>
</dbReference>
<proteinExistence type="predicted"/>
<feature type="repeat" description="WD" evidence="3">
    <location>
        <begin position="94"/>
        <end position="137"/>
    </location>
</feature>
<dbReference type="InterPro" id="IPR036322">
    <property type="entry name" value="WD40_repeat_dom_sf"/>
</dbReference>
<dbReference type="InterPro" id="IPR015943">
    <property type="entry name" value="WD40/YVTN_repeat-like_dom_sf"/>
</dbReference>
<evidence type="ECO:0000313" key="4">
    <source>
        <dbReference type="EMBL" id="ORZ35366.1"/>
    </source>
</evidence>
<dbReference type="GO" id="GO:0003723">
    <property type="term" value="F:RNA binding"/>
    <property type="evidence" value="ECO:0007669"/>
    <property type="project" value="TreeGrafter"/>
</dbReference>
<dbReference type="OrthoDB" id="1068471at2759"/>
<dbReference type="SUPFAM" id="SSF50978">
    <property type="entry name" value="WD40 repeat-like"/>
    <property type="match status" value="1"/>
</dbReference>
<dbReference type="EMBL" id="MCFL01000023">
    <property type="protein sequence ID" value="ORZ35366.1"/>
    <property type="molecule type" value="Genomic_DNA"/>
</dbReference>
<dbReference type="PANTHER" id="PTHR44006">
    <property type="entry name" value="U5 SMALL NUCLEAR RIBONUCLEOPROTEIN 40 KDA PROTEIN"/>
    <property type="match status" value="1"/>
</dbReference>
<dbReference type="InterPro" id="IPR052234">
    <property type="entry name" value="U5_snRNP_Component"/>
</dbReference>
<dbReference type="PROSITE" id="PS50082">
    <property type="entry name" value="WD_REPEATS_2"/>
    <property type="match status" value="1"/>
</dbReference>
<protein>
    <submittedName>
        <fullName evidence="4">WD40-repeat-containing domain protein</fullName>
    </submittedName>
</protein>
<evidence type="ECO:0000256" key="3">
    <source>
        <dbReference type="PROSITE-ProRule" id="PRU00221"/>
    </source>
</evidence>
<evidence type="ECO:0000313" key="5">
    <source>
        <dbReference type="Proteomes" id="UP000193411"/>
    </source>
</evidence>
<dbReference type="Pfam" id="PF00400">
    <property type="entry name" value="WD40"/>
    <property type="match status" value="1"/>
</dbReference>
<evidence type="ECO:0000256" key="1">
    <source>
        <dbReference type="ARBA" id="ARBA00022574"/>
    </source>
</evidence>
<reference evidence="4 5" key="1">
    <citation type="submission" date="2016-07" db="EMBL/GenBank/DDBJ databases">
        <title>Pervasive Adenine N6-methylation of Active Genes in Fungi.</title>
        <authorList>
            <consortium name="DOE Joint Genome Institute"/>
            <person name="Mondo S.J."/>
            <person name="Dannebaum R.O."/>
            <person name="Kuo R.C."/>
            <person name="Labutti K."/>
            <person name="Haridas S."/>
            <person name="Kuo A."/>
            <person name="Salamov A."/>
            <person name="Ahrendt S.R."/>
            <person name="Lipzen A."/>
            <person name="Sullivan W."/>
            <person name="Andreopoulos W.B."/>
            <person name="Clum A."/>
            <person name="Lindquist E."/>
            <person name="Daum C."/>
            <person name="Ramamoorthy G.K."/>
            <person name="Gryganskyi A."/>
            <person name="Culley D."/>
            <person name="Magnuson J.K."/>
            <person name="James T.Y."/>
            <person name="O'Malley M.A."/>
            <person name="Stajich J.E."/>
            <person name="Spatafora J.W."/>
            <person name="Visel A."/>
            <person name="Grigoriev I.V."/>
        </authorList>
    </citation>
    <scope>NUCLEOTIDE SEQUENCE [LARGE SCALE GENOMIC DNA]</scope>
    <source>
        <strain evidence="4 5">PL171</strain>
    </source>
</reference>
<keyword evidence="1 3" id="KW-0853">WD repeat</keyword>
<dbReference type="PROSITE" id="PS50294">
    <property type="entry name" value="WD_REPEATS_REGION"/>
    <property type="match status" value="1"/>
</dbReference>
<evidence type="ECO:0000256" key="2">
    <source>
        <dbReference type="ARBA" id="ARBA00022737"/>
    </source>
</evidence>
<name>A0A1Y2HLB7_9FUNG</name>
<dbReference type="Gene3D" id="2.130.10.10">
    <property type="entry name" value="YVTN repeat-like/Quinoprotein amine dehydrogenase"/>
    <property type="match status" value="1"/>
</dbReference>
<dbReference type="PROSITE" id="PS00678">
    <property type="entry name" value="WD_REPEATS_1"/>
    <property type="match status" value="1"/>
</dbReference>
<dbReference type="InterPro" id="IPR019775">
    <property type="entry name" value="WD40_repeat_CS"/>
</dbReference>
<gene>
    <name evidence="4" type="ORF">BCR44DRAFT_1434895</name>
</gene>
<dbReference type="Proteomes" id="UP000193411">
    <property type="component" value="Unassembled WGS sequence"/>
</dbReference>
<accession>A0A1Y2HLB7</accession>
<keyword evidence="5" id="KW-1185">Reference proteome</keyword>
<keyword evidence="2" id="KW-0677">Repeat</keyword>
<dbReference type="AlphaFoldDB" id="A0A1Y2HLB7"/>
<organism evidence="4 5">
    <name type="scientific">Catenaria anguillulae PL171</name>
    <dbReference type="NCBI Taxonomy" id="765915"/>
    <lineage>
        <taxon>Eukaryota</taxon>
        <taxon>Fungi</taxon>
        <taxon>Fungi incertae sedis</taxon>
        <taxon>Blastocladiomycota</taxon>
        <taxon>Blastocladiomycetes</taxon>
        <taxon>Blastocladiales</taxon>
        <taxon>Catenariaceae</taxon>
        <taxon>Catenaria</taxon>
    </lineage>
</organism>
<dbReference type="GO" id="GO:0071013">
    <property type="term" value="C:catalytic step 2 spliceosome"/>
    <property type="evidence" value="ECO:0007669"/>
    <property type="project" value="TreeGrafter"/>
</dbReference>
<comment type="caution">
    <text evidence="4">The sequence shown here is derived from an EMBL/GenBank/DDBJ whole genome shotgun (WGS) entry which is preliminary data.</text>
</comment>
<dbReference type="SMART" id="SM00320">
    <property type="entry name" value="WD40"/>
    <property type="match status" value="2"/>
</dbReference>